<name>A0A8X7BQM0_9ARAC</name>
<feature type="transmembrane region" description="Helical" evidence="1">
    <location>
        <begin position="40"/>
        <end position="59"/>
    </location>
</feature>
<feature type="transmembrane region" description="Helical" evidence="1">
    <location>
        <begin position="71"/>
        <end position="92"/>
    </location>
</feature>
<comment type="caution">
    <text evidence="2">The sequence shown here is derived from an EMBL/GenBank/DDBJ whole genome shotgun (WGS) entry which is preliminary data.</text>
</comment>
<keyword evidence="3" id="KW-1185">Reference proteome</keyword>
<organism evidence="2 3">
    <name type="scientific">Trichonephila inaurata madagascariensis</name>
    <dbReference type="NCBI Taxonomy" id="2747483"/>
    <lineage>
        <taxon>Eukaryota</taxon>
        <taxon>Metazoa</taxon>
        <taxon>Ecdysozoa</taxon>
        <taxon>Arthropoda</taxon>
        <taxon>Chelicerata</taxon>
        <taxon>Arachnida</taxon>
        <taxon>Araneae</taxon>
        <taxon>Araneomorphae</taxon>
        <taxon>Entelegynae</taxon>
        <taxon>Araneoidea</taxon>
        <taxon>Nephilidae</taxon>
        <taxon>Trichonephila</taxon>
        <taxon>Trichonephila inaurata</taxon>
    </lineage>
</organism>
<evidence type="ECO:0000313" key="2">
    <source>
        <dbReference type="EMBL" id="GFY39002.1"/>
    </source>
</evidence>
<feature type="transmembrane region" description="Helical" evidence="1">
    <location>
        <begin position="283"/>
        <end position="305"/>
    </location>
</feature>
<feature type="transmembrane region" description="Helical" evidence="1">
    <location>
        <begin position="122"/>
        <end position="147"/>
    </location>
</feature>
<reference evidence="2" key="1">
    <citation type="submission" date="2020-08" db="EMBL/GenBank/DDBJ databases">
        <title>Multicomponent nature underlies the extraordinary mechanical properties of spider dragline silk.</title>
        <authorList>
            <person name="Kono N."/>
            <person name="Nakamura H."/>
            <person name="Mori M."/>
            <person name="Yoshida Y."/>
            <person name="Ohtoshi R."/>
            <person name="Malay A.D."/>
            <person name="Moran D.A.P."/>
            <person name="Tomita M."/>
            <person name="Numata K."/>
            <person name="Arakawa K."/>
        </authorList>
    </citation>
    <scope>NUCLEOTIDE SEQUENCE</scope>
</reference>
<accession>A0A8X7BQM0</accession>
<sequence>MNIPPEFKIILKSFSFTGIIFSNTEVTRKRKTKAGDRIKFVLKSLVEITFVALTINTIYSQNFSGFKLKLIYKATTIVNDAILLLLRILLLLNRTRILKTLSRLNVFGNGHQNLNLSSLRRYAFLACGVCLLFPLVFAIGAISFAVLKADKYLSSVKLFDQSAQNSRVHYVLFVIGHTIMYANHFFLFPGLVMVLLSFMYLSFSMTFKRHLDEMRRSLIENFSRQKVTTVLMVFAAAKKIHLDIEKTVSFVSFLSYVLIFGKILQVISSVVTDFMSDEETMNIIHLYIILIWTIVWFIVLTMCGTQAKKNKAFIKNMNQEVVTKNYIKERGKRGLEHVNLLNSCSDIELRFTGWGMFVVDKELFLTVTGVMVTYGVLFATEASKILV</sequence>
<dbReference type="OrthoDB" id="10386595at2759"/>
<keyword evidence="1" id="KW-0812">Transmembrane</keyword>
<dbReference type="Proteomes" id="UP000886998">
    <property type="component" value="Unassembled WGS sequence"/>
</dbReference>
<feature type="transmembrane region" description="Helical" evidence="1">
    <location>
        <begin position="186"/>
        <end position="207"/>
    </location>
</feature>
<gene>
    <name evidence="2" type="primary">AVEN_109535_1</name>
    <name evidence="2" type="ORF">TNIN_495081</name>
</gene>
<proteinExistence type="predicted"/>
<dbReference type="EMBL" id="BMAV01001138">
    <property type="protein sequence ID" value="GFY39002.1"/>
    <property type="molecule type" value="Genomic_DNA"/>
</dbReference>
<protein>
    <submittedName>
        <fullName evidence="2">Uncharacterized protein</fullName>
    </submittedName>
</protein>
<feature type="transmembrane region" description="Helical" evidence="1">
    <location>
        <begin position="248"/>
        <end position="271"/>
    </location>
</feature>
<keyword evidence="1" id="KW-1133">Transmembrane helix</keyword>
<dbReference type="AlphaFoldDB" id="A0A8X7BQM0"/>
<evidence type="ECO:0000256" key="1">
    <source>
        <dbReference type="SAM" id="Phobius"/>
    </source>
</evidence>
<evidence type="ECO:0000313" key="3">
    <source>
        <dbReference type="Proteomes" id="UP000886998"/>
    </source>
</evidence>
<keyword evidence="1" id="KW-0472">Membrane</keyword>